<dbReference type="Gene3D" id="3.30.559.10">
    <property type="entry name" value="Chloramphenicol acetyltransferase-like domain"/>
    <property type="match status" value="2"/>
</dbReference>
<protein>
    <submittedName>
        <fullName evidence="6">Uncharacterized protein</fullName>
    </submittedName>
</protein>
<dbReference type="InterPro" id="IPR023213">
    <property type="entry name" value="CAT-like_dom_sf"/>
</dbReference>
<reference evidence="6 7" key="1">
    <citation type="submission" date="2024-01" db="EMBL/GenBank/DDBJ databases">
        <title>The complete chloroplast genome sequence of Lithospermum erythrorhizon: insights into the phylogenetic relationship among Boraginaceae species and the maternal lineages of purple gromwells.</title>
        <authorList>
            <person name="Okada T."/>
            <person name="Watanabe K."/>
        </authorList>
    </citation>
    <scope>NUCLEOTIDE SEQUENCE [LARGE SCALE GENOMIC DNA]</scope>
</reference>
<keyword evidence="4" id="KW-0012">Acyltransferase</keyword>
<sequence>MASATTRLLQLSREVIKPSTPTPLALKTYKLSRFEQAFNHNYMPLAVFYDKNSILCDGQISPVLYSSQSKTLSLYYPFAGTLEGGGNSVYCNDRGATLVEAEIKCPMNRILNNKDVSAQNVVYPSGIPWSSSFYNDSLLVIQLSHFHCGGKAVSVCLSHKIADGASLCNFIKHWASVARQSGDEKGSDFNGASLFPPTNCQPLVPPGGESKRGTTKSFVFDDSKIKQLKERAIKESGVESPTRIEVVSSLIYRNAIISSTFKPSVIIHVANLHSLTKPRVPRAIGCFNPVFHISTDEEEDISFGKLVKECRTGKENMYKKFNQMKTEESFQAVETSFREACAMTSQGRDDIKHYDFYNCSSLCNNGLAQVDFGWGKPVRASLGASLI</sequence>
<comment type="caution">
    <text evidence="6">The sequence shown here is derived from an EMBL/GenBank/DDBJ whole genome shotgun (WGS) entry which is preliminary data.</text>
</comment>
<accession>A0AAV3R2W1</accession>
<feature type="region of interest" description="Disordered" evidence="5">
    <location>
        <begin position="194"/>
        <end position="213"/>
    </location>
</feature>
<dbReference type="PANTHER" id="PTHR31623:SF88">
    <property type="entry name" value="ACYLSUGAR ACYLTRANSFERASE 3-LIKE"/>
    <property type="match status" value="1"/>
</dbReference>
<comment type="pathway">
    <text evidence="1">Alkaloid biosynthesis.</text>
</comment>
<organism evidence="6 7">
    <name type="scientific">Lithospermum erythrorhizon</name>
    <name type="common">Purple gromwell</name>
    <name type="synonym">Lithospermum officinale var. erythrorhizon</name>
    <dbReference type="NCBI Taxonomy" id="34254"/>
    <lineage>
        <taxon>Eukaryota</taxon>
        <taxon>Viridiplantae</taxon>
        <taxon>Streptophyta</taxon>
        <taxon>Embryophyta</taxon>
        <taxon>Tracheophyta</taxon>
        <taxon>Spermatophyta</taxon>
        <taxon>Magnoliopsida</taxon>
        <taxon>eudicotyledons</taxon>
        <taxon>Gunneridae</taxon>
        <taxon>Pentapetalae</taxon>
        <taxon>asterids</taxon>
        <taxon>lamiids</taxon>
        <taxon>Boraginales</taxon>
        <taxon>Boraginaceae</taxon>
        <taxon>Boraginoideae</taxon>
        <taxon>Lithospermeae</taxon>
        <taxon>Lithospermum</taxon>
    </lineage>
</organism>
<dbReference type="GO" id="GO:0016746">
    <property type="term" value="F:acyltransferase activity"/>
    <property type="evidence" value="ECO:0007669"/>
    <property type="project" value="UniProtKB-KW"/>
</dbReference>
<comment type="similarity">
    <text evidence="2">Belongs to the plant acyltransferase family.</text>
</comment>
<dbReference type="EMBL" id="BAABME010007141">
    <property type="protein sequence ID" value="GAA0170205.1"/>
    <property type="molecule type" value="Genomic_DNA"/>
</dbReference>
<name>A0AAV3R2W1_LITER</name>
<dbReference type="Proteomes" id="UP001454036">
    <property type="component" value="Unassembled WGS sequence"/>
</dbReference>
<keyword evidence="3" id="KW-0808">Transferase</keyword>
<gene>
    <name evidence="6" type="ORF">LIER_24515</name>
</gene>
<evidence type="ECO:0000313" key="6">
    <source>
        <dbReference type="EMBL" id="GAA0170205.1"/>
    </source>
</evidence>
<evidence type="ECO:0000256" key="5">
    <source>
        <dbReference type="SAM" id="MobiDB-lite"/>
    </source>
</evidence>
<keyword evidence="7" id="KW-1185">Reference proteome</keyword>
<evidence type="ECO:0000256" key="3">
    <source>
        <dbReference type="ARBA" id="ARBA00022679"/>
    </source>
</evidence>
<evidence type="ECO:0000256" key="2">
    <source>
        <dbReference type="ARBA" id="ARBA00009861"/>
    </source>
</evidence>
<evidence type="ECO:0000256" key="1">
    <source>
        <dbReference type="ARBA" id="ARBA00004913"/>
    </source>
</evidence>
<proteinExistence type="inferred from homology"/>
<dbReference type="PANTHER" id="PTHR31623">
    <property type="entry name" value="F21J9.9"/>
    <property type="match status" value="1"/>
</dbReference>
<evidence type="ECO:0000256" key="4">
    <source>
        <dbReference type="ARBA" id="ARBA00023315"/>
    </source>
</evidence>
<evidence type="ECO:0000313" key="7">
    <source>
        <dbReference type="Proteomes" id="UP001454036"/>
    </source>
</evidence>
<dbReference type="AlphaFoldDB" id="A0AAV3R2W1"/>
<dbReference type="Pfam" id="PF02458">
    <property type="entry name" value="Transferase"/>
    <property type="match status" value="1"/>
</dbReference>